<reference evidence="2" key="1">
    <citation type="journal article" date="2017" name="Cell">
        <title>Insights into land plant evolution garnered from the Marchantia polymorpha genome.</title>
        <authorList>
            <person name="Bowman J.L."/>
            <person name="Kohchi T."/>
            <person name="Yamato K.T."/>
            <person name="Jenkins J."/>
            <person name="Shu S."/>
            <person name="Ishizaki K."/>
            <person name="Yamaoka S."/>
            <person name="Nishihama R."/>
            <person name="Nakamura Y."/>
            <person name="Berger F."/>
            <person name="Adam C."/>
            <person name="Aki S.S."/>
            <person name="Althoff F."/>
            <person name="Araki T."/>
            <person name="Arteaga-Vazquez M.A."/>
            <person name="Balasubrmanian S."/>
            <person name="Barry K."/>
            <person name="Bauer D."/>
            <person name="Boehm C.R."/>
            <person name="Briginshaw L."/>
            <person name="Caballero-Perez J."/>
            <person name="Catarino B."/>
            <person name="Chen F."/>
            <person name="Chiyoda S."/>
            <person name="Chovatia M."/>
            <person name="Davies K.M."/>
            <person name="Delmans M."/>
            <person name="Demura T."/>
            <person name="Dierschke T."/>
            <person name="Dolan L."/>
            <person name="Dorantes-Acosta A.E."/>
            <person name="Eklund D.M."/>
            <person name="Florent S.N."/>
            <person name="Flores-Sandoval E."/>
            <person name="Fujiyama A."/>
            <person name="Fukuzawa H."/>
            <person name="Galik B."/>
            <person name="Grimanelli D."/>
            <person name="Grimwood J."/>
            <person name="Grossniklaus U."/>
            <person name="Hamada T."/>
            <person name="Haseloff J."/>
            <person name="Hetherington A.J."/>
            <person name="Higo A."/>
            <person name="Hirakawa Y."/>
            <person name="Hundley H.N."/>
            <person name="Ikeda Y."/>
            <person name="Inoue K."/>
            <person name="Inoue S.I."/>
            <person name="Ishida S."/>
            <person name="Jia Q."/>
            <person name="Kakita M."/>
            <person name="Kanazawa T."/>
            <person name="Kawai Y."/>
            <person name="Kawashima T."/>
            <person name="Kennedy M."/>
            <person name="Kinose K."/>
            <person name="Kinoshita T."/>
            <person name="Kohara Y."/>
            <person name="Koide E."/>
            <person name="Komatsu K."/>
            <person name="Kopischke S."/>
            <person name="Kubo M."/>
            <person name="Kyozuka J."/>
            <person name="Lagercrantz U."/>
            <person name="Lin S.S."/>
            <person name="Lindquist E."/>
            <person name="Lipzen A.M."/>
            <person name="Lu C.W."/>
            <person name="De Luna E."/>
            <person name="Martienssen R.A."/>
            <person name="Minamino N."/>
            <person name="Mizutani M."/>
            <person name="Mizutani M."/>
            <person name="Mochizuki N."/>
            <person name="Monte I."/>
            <person name="Mosher R."/>
            <person name="Nagasaki H."/>
            <person name="Nakagami H."/>
            <person name="Naramoto S."/>
            <person name="Nishitani K."/>
            <person name="Ohtani M."/>
            <person name="Okamoto T."/>
            <person name="Okumura M."/>
            <person name="Phillips J."/>
            <person name="Pollak B."/>
            <person name="Reinders A."/>
            <person name="Rovekamp M."/>
            <person name="Sano R."/>
            <person name="Sawa S."/>
            <person name="Schmid M.W."/>
            <person name="Shirakawa M."/>
            <person name="Solano R."/>
            <person name="Spunde A."/>
            <person name="Suetsugu N."/>
            <person name="Sugano S."/>
            <person name="Sugiyama A."/>
            <person name="Sun R."/>
            <person name="Suzuki Y."/>
            <person name="Takenaka M."/>
            <person name="Takezawa D."/>
            <person name="Tomogane H."/>
            <person name="Tsuzuki M."/>
            <person name="Ueda T."/>
            <person name="Umeda M."/>
            <person name="Ward J.M."/>
            <person name="Watanabe Y."/>
            <person name="Yazaki K."/>
            <person name="Yokoyama R."/>
            <person name="Yoshitake Y."/>
            <person name="Yotsui I."/>
            <person name="Zachgo S."/>
            <person name="Schmutz J."/>
        </authorList>
    </citation>
    <scope>NUCLEOTIDE SEQUENCE [LARGE SCALE GENOMIC DNA]</scope>
    <source>
        <strain evidence="2">Tak-1</strain>
    </source>
</reference>
<evidence type="ECO:0000313" key="1">
    <source>
        <dbReference type="EMBL" id="PTQ37146.1"/>
    </source>
</evidence>
<accession>A0A2R6WTF0</accession>
<organism evidence="1 2">
    <name type="scientific">Marchantia polymorpha</name>
    <name type="common">Common liverwort</name>
    <name type="synonym">Marchantia aquatica</name>
    <dbReference type="NCBI Taxonomy" id="3197"/>
    <lineage>
        <taxon>Eukaryota</taxon>
        <taxon>Viridiplantae</taxon>
        <taxon>Streptophyta</taxon>
        <taxon>Embryophyta</taxon>
        <taxon>Marchantiophyta</taxon>
        <taxon>Marchantiopsida</taxon>
        <taxon>Marchantiidae</taxon>
        <taxon>Marchantiales</taxon>
        <taxon>Marchantiaceae</taxon>
        <taxon>Marchantia</taxon>
    </lineage>
</organism>
<name>A0A2R6WTF0_MARPO</name>
<gene>
    <name evidence="1" type="ORF">MARPO_0059s0073</name>
</gene>
<sequence length="49" mass="5620">MYSLVPPCLLSRQLTQKVEQWCGRSSTILFSRLTAMRDSCDIRHYSGLA</sequence>
<proteinExistence type="predicted"/>
<evidence type="ECO:0000313" key="2">
    <source>
        <dbReference type="Proteomes" id="UP000244005"/>
    </source>
</evidence>
<dbReference type="AlphaFoldDB" id="A0A2R6WTF0"/>
<dbReference type="EMBL" id="KZ772731">
    <property type="protein sequence ID" value="PTQ37146.1"/>
    <property type="molecule type" value="Genomic_DNA"/>
</dbReference>
<dbReference type="Proteomes" id="UP000244005">
    <property type="component" value="Unassembled WGS sequence"/>
</dbReference>
<protein>
    <submittedName>
        <fullName evidence="1">Uncharacterized protein</fullName>
    </submittedName>
</protein>
<keyword evidence="2" id="KW-1185">Reference proteome</keyword>
<dbReference type="Gramene" id="Mp6g12740.1">
    <property type="protein sequence ID" value="Mp6g12740.1.cds"/>
    <property type="gene ID" value="Mp6g12740"/>
</dbReference>